<comment type="caution">
    <text evidence="1">The sequence shown here is derived from an EMBL/GenBank/DDBJ whole genome shotgun (WGS) entry which is preliminary data.</text>
</comment>
<proteinExistence type="predicted"/>
<gene>
    <name evidence="1" type="ORF">ACFQNG_01745</name>
</gene>
<dbReference type="EMBL" id="JBHTBW010000006">
    <property type="protein sequence ID" value="MFC7439890.1"/>
    <property type="molecule type" value="Genomic_DNA"/>
</dbReference>
<accession>A0ABW2RG30</accession>
<keyword evidence="2" id="KW-1185">Reference proteome</keyword>
<dbReference type="RefSeq" id="WP_379863084.1">
    <property type="nucleotide sequence ID" value="NZ_JBHTBW010000006.1"/>
</dbReference>
<dbReference type="Proteomes" id="UP001596500">
    <property type="component" value="Unassembled WGS sequence"/>
</dbReference>
<reference evidence="2" key="1">
    <citation type="journal article" date="2019" name="Int. J. Syst. Evol. Microbiol.">
        <title>The Global Catalogue of Microorganisms (GCM) 10K type strain sequencing project: providing services to taxonomists for standard genome sequencing and annotation.</title>
        <authorList>
            <consortium name="The Broad Institute Genomics Platform"/>
            <consortium name="The Broad Institute Genome Sequencing Center for Infectious Disease"/>
            <person name="Wu L."/>
            <person name="Ma J."/>
        </authorList>
    </citation>
    <scope>NUCLEOTIDE SEQUENCE [LARGE SCALE GENOMIC DNA]</scope>
    <source>
        <strain evidence="2">CGMCC 1.12942</strain>
    </source>
</reference>
<name>A0ABW2RG30_9BACL</name>
<evidence type="ECO:0000313" key="2">
    <source>
        <dbReference type="Proteomes" id="UP001596500"/>
    </source>
</evidence>
<evidence type="ECO:0000313" key="1">
    <source>
        <dbReference type="EMBL" id="MFC7439890.1"/>
    </source>
</evidence>
<protein>
    <submittedName>
        <fullName evidence="1">Uncharacterized protein</fullName>
    </submittedName>
</protein>
<organism evidence="1 2">
    <name type="scientific">Laceyella putida</name>
    <dbReference type="NCBI Taxonomy" id="110101"/>
    <lineage>
        <taxon>Bacteria</taxon>
        <taxon>Bacillati</taxon>
        <taxon>Bacillota</taxon>
        <taxon>Bacilli</taxon>
        <taxon>Bacillales</taxon>
        <taxon>Thermoactinomycetaceae</taxon>
        <taxon>Laceyella</taxon>
    </lineage>
</organism>
<sequence>MKKYAKALLLAVGVMVLMMGMVFISASAEPLYAEQSQPLAPQKAGAMNQAEQMIDLADLGLDAGLDADAGAGGVIFNQ</sequence>